<evidence type="ECO:0000256" key="6">
    <source>
        <dbReference type="RuleBase" id="RU000672"/>
    </source>
</evidence>
<dbReference type="RefSeq" id="XP_012936900.1">
    <property type="nucleotide sequence ID" value="XM_013081446.2"/>
</dbReference>
<proteinExistence type="inferred from homology"/>
<dbReference type="InterPro" id="IPR000269">
    <property type="entry name" value="Cu_amine_oxidase"/>
</dbReference>
<keyword evidence="5 6" id="KW-0186">Copper</keyword>
<dbReference type="GeneID" id="101850642"/>
<keyword evidence="8" id="KW-0472">Membrane</keyword>
<feature type="transmembrane region" description="Helical" evidence="8">
    <location>
        <begin position="47"/>
        <end position="69"/>
    </location>
</feature>
<evidence type="ECO:0000313" key="11">
    <source>
        <dbReference type="Proteomes" id="UP000694888"/>
    </source>
</evidence>
<keyword evidence="4 6" id="KW-0560">Oxidoreductase</keyword>
<reference evidence="12" key="1">
    <citation type="submission" date="2025-08" db="UniProtKB">
        <authorList>
            <consortium name="RefSeq"/>
        </authorList>
    </citation>
    <scope>IDENTIFICATION</scope>
</reference>
<dbReference type="SUPFAM" id="SSF49998">
    <property type="entry name" value="Amine oxidase catalytic domain"/>
    <property type="match status" value="1"/>
</dbReference>
<gene>
    <name evidence="12" type="primary">LOC101850642</name>
</gene>
<feature type="domain" description="Copper amine oxidase catalytic" evidence="9">
    <location>
        <begin position="452"/>
        <end position="861"/>
    </location>
</feature>
<feature type="region of interest" description="Disordered" evidence="7">
    <location>
        <begin position="112"/>
        <end position="150"/>
    </location>
</feature>
<dbReference type="PANTHER" id="PTHR10638">
    <property type="entry name" value="COPPER AMINE OXIDASE"/>
    <property type="match status" value="1"/>
</dbReference>
<evidence type="ECO:0000256" key="7">
    <source>
        <dbReference type="SAM" id="MobiDB-lite"/>
    </source>
</evidence>
<evidence type="ECO:0000256" key="5">
    <source>
        <dbReference type="ARBA" id="ARBA00023008"/>
    </source>
</evidence>
<evidence type="ECO:0000256" key="1">
    <source>
        <dbReference type="ARBA" id="ARBA00007983"/>
    </source>
</evidence>
<dbReference type="EC" id="1.4.3.-" evidence="6"/>
<evidence type="ECO:0000256" key="4">
    <source>
        <dbReference type="ARBA" id="ARBA00023002"/>
    </source>
</evidence>
<keyword evidence="8" id="KW-0812">Transmembrane</keyword>
<comment type="PTM">
    <text evidence="6">Topaquinone (TPQ) is generated by copper-dependent autoxidation of a specific tyrosyl residue.</text>
</comment>
<keyword evidence="8" id="KW-1133">Transmembrane helix</keyword>
<protein>
    <recommendedName>
        <fullName evidence="6">Amine oxidase</fullName>
        <ecNumber evidence="6">1.4.3.-</ecNumber>
    </recommendedName>
</protein>
<evidence type="ECO:0000259" key="10">
    <source>
        <dbReference type="Pfam" id="PF02727"/>
    </source>
</evidence>
<evidence type="ECO:0000256" key="8">
    <source>
        <dbReference type="SAM" id="Phobius"/>
    </source>
</evidence>
<comment type="similarity">
    <text evidence="1 6">Belongs to the copper/topaquinone oxidase family.</text>
</comment>
<evidence type="ECO:0000256" key="2">
    <source>
        <dbReference type="ARBA" id="ARBA00022723"/>
    </source>
</evidence>
<dbReference type="Pfam" id="PF01179">
    <property type="entry name" value="Cu_amine_oxid"/>
    <property type="match status" value="1"/>
</dbReference>
<feature type="domain" description="Copper amine oxidase N2-terminal" evidence="10">
    <location>
        <begin position="219"/>
        <end position="279"/>
    </location>
</feature>
<evidence type="ECO:0000259" key="9">
    <source>
        <dbReference type="Pfam" id="PF01179"/>
    </source>
</evidence>
<keyword evidence="11" id="KW-1185">Reference proteome</keyword>
<dbReference type="PRINTS" id="PR00766">
    <property type="entry name" value="CUDAOXIDASE"/>
</dbReference>
<dbReference type="PANTHER" id="PTHR10638:SF20">
    <property type="entry name" value="AMINE OXIDASE"/>
    <property type="match status" value="1"/>
</dbReference>
<dbReference type="InterPro" id="IPR036460">
    <property type="entry name" value="Cu_amine_oxidase_C_sf"/>
</dbReference>
<comment type="cofactor">
    <cofactor evidence="6">
        <name>Cu cation</name>
        <dbReference type="ChEBI" id="CHEBI:23378"/>
    </cofactor>
    <text evidence="6">Contains 1 topaquinone per subunit.</text>
</comment>
<dbReference type="InterPro" id="IPR016182">
    <property type="entry name" value="Cu_amine_oxidase_N-reg"/>
</dbReference>
<evidence type="ECO:0000256" key="3">
    <source>
        <dbReference type="ARBA" id="ARBA00022772"/>
    </source>
</evidence>
<dbReference type="SUPFAM" id="SSF54416">
    <property type="entry name" value="Amine oxidase N-terminal region"/>
    <property type="match status" value="2"/>
</dbReference>
<keyword evidence="2 6" id="KW-0479">Metal-binding</keyword>
<dbReference type="Pfam" id="PF02727">
    <property type="entry name" value="Cu_amine_oxidN2"/>
    <property type="match status" value="1"/>
</dbReference>
<accession>A0ABM0ZY43</accession>
<dbReference type="InterPro" id="IPR015800">
    <property type="entry name" value="Cu_amine_oxidase_N2"/>
</dbReference>
<evidence type="ECO:0000313" key="12">
    <source>
        <dbReference type="RefSeq" id="XP_012936900.1"/>
    </source>
</evidence>
<name>A0ABM0ZY43_APLCA</name>
<feature type="compositionally biased region" description="Polar residues" evidence="7">
    <location>
        <begin position="126"/>
        <end position="150"/>
    </location>
</feature>
<dbReference type="Gene3D" id="2.70.98.20">
    <property type="entry name" value="Copper amine oxidase, catalytic domain"/>
    <property type="match status" value="1"/>
</dbReference>
<organism evidence="11 12">
    <name type="scientific">Aplysia californica</name>
    <name type="common">California sea hare</name>
    <dbReference type="NCBI Taxonomy" id="6500"/>
    <lineage>
        <taxon>Eukaryota</taxon>
        <taxon>Metazoa</taxon>
        <taxon>Spiralia</taxon>
        <taxon>Lophotrochozoa</taxon>
        <taxon>Mollusca</taxon>
        <taxon>Gastropoda</taxon>
        <taxon>Heterobranchia</taxon>
        <taxon>Euthyneura</taxon>
        <taxon>Tectipleura</taxon>
        <taxon>Aplysiida</taxon>
        <taxon>Aplysioidea</taxon>
        <taxon>Aplysiidae</taxon>
        <taxon>Aplysia</taxon>
    </lineage>
</organism>
<dbReference type="Gene3D" id="3.10.450.40">
    <property type="match status" value="2"/>
</dbReference>
<keyword evidence="3 6" id="KW-0801">TPQ</keyword>
<dbReference type="InterPro" id="IPR015798">
    <property type="entry name" value="Cu_amine_oxidase_C"/>
</dbReference>
<sequence length="911" mass="102346">MSEKHIVLPDESGSEEELHSFTNTYQLLGSPIAKNRRHKPIKKNQRTALVIGLTLSLLGNVTLLILLLLSGQNCWSTKLQSASCVSISPTSETTTQTSGHFSAASVSFSDKSSSQDSAGLQHDDVSSTTALPLSESDSTTMFTTAGTESSADAETQAKQKEFANINTPALSSCQTTHQNQELYDKRNYNNIFADLTPEEITSVYGYLKRQADLKIQTDQEGPHVYSIELQTPSKRAALVYMDETGRVPTREARVVLVRPDLDPPVVQELVVGPLPSPMYHRTNTRLRNSTVPYRFHPMYGLKGAYRELVNIVTRSPAMLRLLRESFGANIGDCGQRCLTFLPQRTSSAYSDTSLIVLSAYYSTEFTTIHPVPLMFVMKETALNSLRYRLLNVRYAGQQFKSVPELLNAYRKPGLRKIRRLFPQSSPGETSTLGSMNLRGRKFPPIAQEGPKEYEPQGKRYSIKNQHVQYLDWSFNLRISTSSGPQVWDVKWADQRVAYEISLQDVGVIYAGANPASFYAHLSDSAFGLGDQAYGLMPGVDCPDHATFLPQTIYSADESGAKTLKNALCLFEHNTGLPLRRHRSNDDANGKTYGGLVDRVLVFRSIIVEYNYDYIFDMVFHQNGAVELKTYATGYLMTQNYFPDEAPFGFKITDSIVGSIHHHIFNFKVDLDIQGQSNSYKTLDFQLNNQTWPWLVGTGGPSIQQLSFKQHLRRTEKEALLKYNFSQPKYYIVSNDEKVNKQGLQHAYRIDVKGFSKQILPDDSPVLNSRRWSAYQLMVTRRKEQEESSSSIFSMFDGADPVVDISRYWGDDEDITQQDLVLWVSVGMHHIPHTEDLPNTPTVGTEATVSLLPYNFFNECPSVGSRDSVRVDGKETGLQIQNYGLPATSKDSCLPFEYNYSSLIQDKSNLFP</sequence>
<dbReference type="Proteomes" id="UP000694888">
    <property type="component" value="Unplaced"/>
</dbReference>